<keyword evidence="1" id="KW-0732">Signal</keyword>
<dbReference type="KEGG" id="rmr:Rmar_0155"/>
<feature type="chain" id="PRO_5003011220" description="Choice-of-anchor B family protein" evidence="1">
    <location>
        <begin position="21"/>
        <end position="538"/>
    </location>
</feature>
<organism evidence="2 3">
    <name type="scientific">Rhodothermus marinus (strain ATCC 43812 / DSM 4252 / R-10)</name>
    <name type="common">Rhodothermus obamensis</name>
    <dbReference type="NCBI Taxonomy" id="518766"/>
    <lineage>
        <taxon>Bacteria</taxon>
        <taxon>Pseudomonadati</taxon>
        <taxon>Rhodothermota</taxon>
        <taxon>Rhodothermia</taxon>
        <taxon>Rhodothermales</taxon>
        <taxon>Rhodothermaceae</taxon>
        <taxon>Rhodothermus</taxon>
    </lineage>
</organism>
<dbReference type="PANTHER" id="PTHR38787:SF3">
    <property type="entry name" value="REGULATORY P DOMAIN-CONTAINING PROTEIN"/>
    <property type="match status" value="1"/>
</dbReference>
<dbReference type="InterPro" id="IPR013211">
    <property type="entry name" value="LVIVD"/>
</dbReference>
<dbReference type="NCBIfam" id="TIGR04312">
    <property type="entry name" value="choice_anch_B"/>
    <property type="match status" value="1"/>
</dbReference>
<dbReference type="HOGENOM" id="CLU_409869_0_0_10"/>
<dbReference type="AlphaFoldDB" id="D0MCV3"/>
<evidence type="ECO:0000256" key="1">
    <source>
        <dbReference type="SAM" id="SignalP"/>
    </source>
</evidence>
<dbReference type="Pfam" id="PF08309">
    <property type="entry name" value="LVIVD"/>
    <property type="match status" value="1"/>
</dbReference>
<dbReference type="STRING" id="518766.Rmar_0155"/>
<dbReference type="PANTHER" id="PTHR38787">
    <property type="entry name" value="REGULATORY P DOMAIN-CONTAINING PROTEIN"/>
    <property type="match status" value="1"/>
</dbReference>
<dbReference type="Proteomes" id="UP000002221">
    <property type="component" value="Chromosome"/>
</dbReference>
<feature type="signal peptide" evidence="1">
    <location>
        <begin position="1"/>
        <end position="20"/>
    </location>
</feature>
<reference evidence="2 3" key="1">
    <citation type="journal article" date="2009" name="Stand. Genomic Sci.">
        <title>Complete genome sequence of Rhodothermus marinus type strain (R-10).</title>
        <authorList>
            <person name="Nolan M."/>
            <person name="Tindall B.J."/>
            <person name="Pomrenke H."/>
            <person name="Lapidus A."/>
            <person name="Copeland A."/>
            <person name="Glavina Del Rio T."/>
            <person name="Lucas S."/>
            <person name="Chen F."/>
            <person name="Tice H."/>
            <person name="Cheng J.F."/>
            <person name="Saunders E."/>
            <person name="Han C."/>
            <person name="Bruce D."/>
            <person name="Goodwin L."/>
            <person name="Chain P."/>
            <person name="Pitluck S."/>
            <person name="Ovchinikova G."/>
            <person name="Pati A."/>
            <person name="Ivanova N."/>
            <person name="Mavromatis K."/>
            <person name="Chen A."/>
            <person name="Palaniappan K."/>
            <person name="Land M."/>
            <person name="Hauser L."/>
            <person name="Chang Y.J."/>
            <person name="Jeffries C.D."/>
            <person name="Brettin T."/>
            <person name="Goker M."/>
            <person name="Bristow J."/>
            <person name="Eisen J.A."/>
            <person name="Markowitz V."/>
            <person name="Hugenholtz P."/>
            <person name="Kyrpides N.C."/>
            <person name="Klenk H.P."/>
            <person name="Detter J.C."/>
        </authorList>
    </citation>
    <scope>NUCLEOTIDE SEQUENCE [LARGE SCALE GENOMIC DNA]</scope>
    <source>
        <strain evidence="3">ATCC 43812 / DSM 4252 / R-10</strain>
    </source>
</reference>
<keyword evidence="3" id="KW-1185">Reference proteome</keyword>
<dbReference type="EMBL" id="CP001807">
    <property type="protein sequence ID" value="ACY47063.1"/>
    <property type="molecule type" value="Genomic_DNA"/>
</dbReference>
<accession>D0MCV3</accession>
<name>D0MCV3_RHOM4</name>
<evidence type="ECO:0000313" key="3">
    <source>
        <dbReference type="Proteomes" id="UP000002221"/>
    </source>
</evidence>
<dbReference type="GO" id="GO:0005576">
    <property type="term" value="C:extracellular region"/>
    <property type="evidence" value="ECO:0007669"/>
    <property type="project" value="TreeGrafter"/>
</dbReference>
<proteinExistence type="predicted"/>
<sequence length="538" mass="58916">MCRQAITGLLGLLLPLAALAQTVQSPLLPVTGQAVACVDGRAAGFSCNSVTLLSFLPLAAIDGDFSQDDTTAVEANDIWGWVDPETDRRYALVGLSNGVAVVEVTDPVRPRLAAFLPEPSHDHAHKTRPARTAHEGASPWRDIKTYGPYALVVSDNNPGHGLQVFDLRQLQTLSQTPVVLEPVAHYHGFGTAHNVVVNEATGFAYAVGVREHPDSLQHCDYGYHAVDVSDPLHPRFAGCFKSSLGGLVGPGYTHDAQCVVYQGPDPDYQGREICIGADETGVGILDVTDKANVREIAAIRYPDVGYAHQGWLDEAQRYFYLGDELDELRGLVPRTRTLIFDLADLDHPRLAAEYLAATSVIDHNLFVRGNLLFQANYTAGLRVLDISDREHPVETGFFDTYPWGDPVKFAGAWGVYPYLPDDVVLVSSIGEGLFVLRPAMTTTASDLIPEASRVGLSVPTPHPWRTTTRLWLRVDRPQQVRVRLLDLLGRTVQEVYRGVVEPTQPVRLVLQGALAPGLYLIRAEGETFTDVRPVVRVR</sequence>
<dbReference type="eggNOG" id="COG5276">
    <property type="taxonomic scope" value="Bacteria"/>
</dbReference>
<evidence type="ECO:0008006" key="4">
    <source>
        <dbReference type="Google" id="ProtNLM"/>
    </source>
</evidence>
<dbReference type="InterPro" id="IPR027589">
    <property type="entry name" value="Choice_anch_B"/>
</dbReference>
<gene>
    <name evidence="2" type="ordered locus">Rmar_0155</name>
</gene>
<dbReference type="RefSeq" id="WP_012842675.1">
    <property type="nucleotide sequence ID" value="NC_013501.1"/>
</dbReference>
<dbReference type="OrthoDB" id="9815940at2"/>
<protein>
    <recommendedName>
        <fullName evidence="4">Choice-of-anchor B family protein</fullName>
    </recommendedName>
</protein>
<evidence type="ECO:0000313" key="2">
    <source>
        <dbReference type="EMBL" id="ACY47063.1"/>
    </source>
</evidence>